<sequence>MSMVTISMRHYDAVVVGSGLAGLTATLSLAQKGMKVALLEKTDKLGGNSIKASSGINGAQTRFQEPGDLVSLFAQDTLKSGKGLSNPQLVDVLSENSADAIHWLSDECGVDLSAVAMLGGHSFARTHRGKGPLPPGFAIVSALIKKIEAAKNVDVLKLTTLRSFRIHSDLVADGVEVEDSDHKFTLLSKNIVLATGGFSADFSSSSLLQRYRPDLVHLPLTNGQQTTGDGQKLAEKQLNARLIDMDAIQVHPTGFIQLKDEQTAGSKWKFLCGELIRGIGGVLLSPNTGARFVNELTTRDNVTQGVFESCQSDSNTAFCVVAVSEEDYLKAKPHIDFYISQSLMFKGNAEDVASRAQQISSKPIDPEKLTNGLKEYNLAIGNDKLGRTNFGNPFGKDFFYGFVTPVLHFTMGGVAINDHAQVITDSGEPMQNVYAIGEVSGGVHGANRLGGSSLLECVVFGRRVAEKLGPNL</sequence>
<dbReference type="Gene3D" id="3.50.50.60">
    <property type="entry name" value="FAD/NAD(P)-binding domain"/>
    <property type="match status" value="1"/>
</dbReference>
<dbReference type="InterPro" id="IPR036188">
    <property type="entry name" value="FAD/NAD-bd_sf"/>
</dbReference>
<dbReference type="GO" id="GO:0016156">
    <property type="term" value="F:fumarate reductase (NADH) activity"/>
    <property type="evidence" value="ECO:0007669"/>
    <property type="project" value="UniProtKB-EC"/>
</dbReference>
<comment type="catalytic activity">
    <reaction evidence="4">
        <text>succinate + NAD(+) = fumarate + NADH + H(+)</text>
        <dbReference type="Rhea" id="RHEA:18281"/>
        <dbReference type="ChEBI" id="CHEBI:15378"/>
        <dbReference type="ChEBI" id="CHEBI:29806"/>
        <dbReference type="ChEBI" id="CHEBI:30031"/>
        <dbReference type="ChEBI" id="CHEBI:57540"/>
        <dbReference type="ChEBI" id="CHEBI:57945"/>
        <dbReference type="EC" id="1.3.1.6"/>
    </reaction>
</comment>
<gene>
    <name evidence="6" type="ORF">C7M61_002258</name>
</gene>
<dbReference type="EC" id="1.3.1.6" evidence="4"/>
<comment type="caution">
    <text evidence="6">The sequence shown here is derived from an EMBL/GenBank/DDBJ whole genome shotgun (WGS) entry which is preliminary data.</text>
</comment>
<evidence type="ECO:0000256" key="3">
    <source>
        <dbReference type="ARBA" id="ARBA00023002"/>
    </source>
</evidence>
<evidence type="ECO:0000313" key="6">
    <source>
        <dbReference type="EMBL" id="PSK38952.1"/>
    </source>
</evidence>
<dbReference type="PANTHER" id="PTHR43400">
    <property type="entry name" value="FUMARATE REDUCTASE"/>
    <property type="match status" value="1"/>
</dbReference>
<reference evidence="6 7" key="1">
    <citation type="submission" date="2018-03" db="EMBL/GenBank/DDBJ databases">
        <title>Candida pseudohaemulonii genome assembly and annotation.</title>
        <authorList>
            <person name="Munoz J.F."/>
            <person name="Gade L.G."/>
            <person name="Chow N.A."/>
            <person name="Litvintseva A.P."/>
            <person name="Loparev V.N."/>
            <person name="Cuomo C.A."/>
        </authorList>
    </citation>
    <scope>NUCLEOTIDE SEQUENCE [LARGE SCALE GENOMIC DNA]</scope>
    <source>
        <strain evidence="6 7">B12108</strain>
    </source>
</reference>
<comment type="cofactor">
    <cofactor evidence="4">
        <name>FAD</name>
        <dbReference type="ChEBI" id="CHEBI:57692"/>
    </cofactor>
    <text evidence="4">Binds 1 FAD per monomer.</text>
</comment>
<dbReference type="SUPFAM" id="SSF56425">
    <property type="entry name" value="Succinate dehydrogenase/fumarate reductase flavoprotein, catalytic domain"/>
    <property type="match status" value="1"/>
</dbReference>
<dbReference type="AlphaFoldDB" id="A0A2P7YSN8"/>
<evidence type="ECO:0000256" key="2">
    <source>
        <dbReference type="ARBA" id="ARBA00022827"/>
    </source>
</evidence>
<dbReference type="NCBIfam" id="TIGR01813">
    <property type="entry name" value="flavo_cyto_c"/>
    <property type="match status" value="1"/>
</dbReference>
<name>A0A2P7YSN8_9ASCO</name>
<keyword evidence="1 4" id="KW-0285">Flavoprotein</keyword>
<evidence type="ECO:0000259" key="5">
    <source>
        <dbReference type="Pfam" id="PF00890"/>
    </source>
</evidence>
<evidence type="ECO:0000256" key="4">
    <source>
        <dbReference type="RuleBase" id="RU366062"/>
    </source>
</evidence>
<comment type="function">
    <text evidence="4">Irreversibly catalyzes the reduction of fumarate to succinate.</text>
</comment>
<dbReference type="Proteomes" id="UP000241107">
    <property type="component" value="Unassembled WGS sequence"/>
</dbReference>
<proteinExistence type="inferred from homology"/>
<dbReference type="InterPro" id="IPR003953">
    <property type="entry name" value="FAD-dep_OxRdtase_2_FAD-bd"/>
</dbReference>
<dbReference type="InterPro" id="IPR027477">
    <property type="entry name" value="Succ_DH/fumarate_Rdtase_cat_sf"/>
</dbReference>
<dbReference type="SUPFAM" id="SSF51905">
    <property type="entry name" value="FAD/NAD(P)-binding domain"/>
    <property type="match status" value="1"/>
</dbReference>
<dbReference type="Pfam" id="PF00890">
    <property type="entry name" value="FAD_binding_2"/>
    <property type="match status" value="1"/>
</dbReference>
<dbReference type="GO" id="GO:0010181">
    <property type="term" value="F:FMN binding"/>
    <property type="evidence" value="ECO:0007669"/>
    <property type="project" value="InterPro"/>
</dbReference>
<dbReference type="VEuPathDB" id="FungiDB:C7M61_002258"/>
<keyword evidence="3 4" id="KW-0560">Oxidoreductase</keyword>
<keyword evidence="2 4" id="KW-0274">FAD</keyword>
<protein>
    <recommendedName>
        <fullName evidence="4">Fumarate reductase</fullName>
        <ecNumber evidence="4">1.3.1.6</ecNumber>
    </recommendedName>
</protein>
<dbReference type="InterPro" id="IPR050315">
    <property type="entry name" value="FAD-oxidoreductase_2"/>
</dbReference>
<keyword evidence="7" id="KW-1185">Reference proteome</keyword>
<dbReference type="STRING" id="418784.A0A2P7YSN8"/>
<comment type="similarity">
    <text evidence="4">Belongs to the FAD-dependent oxidoreductase 2 family. FRD/SDH subfamily.</text>
</comment>
<accession>A0A2P7YSN8</accession>
<dbReference type="Gene3D" id="3.90.700.10">
    <property type="entry name" value="Succinate dehydrogenase/fumarate reductase flavoprotein, catalytic domain"/>
    <property type="match status" value="1"/>
</dbReference>
<dbReference type="GeneID" id="36565647"/>
<evidence type="ECO:0000256" key="1">
    <source>
        <dbReference type="ARBA" id="ARBA00022630"/>
    </source>
</evidence>
<organism evidence="6 7">
    <name type="scientific">Candidozyma pseudohaemuli</name>
    <dbReference type="NCBI Taxonomy" id="418784"/>
    <lineage>
        <taxon>Eukaryota</taxon>
        <taxon>Fungi</taxon>
        <taxon>Dikarya</taxon>
        <taxon>Ascomycota</taxon>
        <taxon>Saccharomycotina</taxon>
        <taxon>Pichiomycetes</taxon>
        <taxon>Metschnikowiaceae</taxon>
        <taxon>Candidozyma</taxon>
    </lineage>
</organism>
<dbReference type="InterPro" id="IPR010960">
    <property type="entry name" value="Flavocytochrome_c"/>
</dbReference>
<dbReference type="RefSeq" id="XP_024714138.1">
    <property type="nucleotide sequence ID" value="XM_024857639.1"/>
</dbReference>
<feature type="domain" description="FAD-dependent oxidoreductase 2 FAD-binding" evidence="5">
    <location>
        <begin position="12"/>
        <end position="454"/>
    </location>
</feature>
<evidence type="ECO:0000313" key="7">
    <source>
        <dbReference type="Proteomes" id="UP000241107"/>
    </source>
</evidence>
<dbReference type="EMBL" id="PYFQ01000004">
    <property type="protein sequence ID" value="PSK38952.1"/>
    <property type="molecule type" value="Genomic_DNA"/>
</dbReference>
<dbReference type="OrthoDB" id="10254877at2759"/>
<dbReference type="PANTHER" id="PTHR43400:SF1">
    <property type="entry name" value="FUMARATE REDUCTASE"/>
    <property type="match status" value="1"/>
</dbReference>